<comment type="caution">
    <text evidence="2">The sequence shown here is derived from an EMBL/GenBank/DDBJ whole genome shotgun (WGS) entry which is preliminary data.</text>
</comment>
<organism evidence="2 3">
    <name type="scientific">Anaerospora hongkongensis</name>
    <dbReference type="NCBI Taxonomy" id="244830"/>
    <lineage>
        <taxon>Bacteria</taxon>
        <taxon>Bacillati</taxon>
        <taxon>Bacillota</taxon>
        <taxon>Negativicutes</taxon>
        <taxon>Selenomonadales</taxon>
        <taxon>Sporomusaceae</taxon>
        <taxon>Anaerospora</taxon>
    </lineage>
</organism>
<dbReference type="Pfam" id="PF07085">
    <property type="entry name" value="DRTGG"/>
    <property type="match status" value="1"/>
</dbReference>
<dbReference type="EMBL" id="SLUI01000008">
    <property type="protein sequence ID" value="TCL36522.1"/>
    <property type="molecule type" value="Genomic_DNA"/>
</dbReference>
<dbReference type="AlphaFoldDB" id="A0A4R1Q025"/>
<gene>
    <name evidence="2" type="ORF">EV210_108162</name>
</gene>
<dbReference type="InterPro" id="IPR028979">
    <property type="entry name" value="Ser_kin/Pase_Hpr-like_N_sf"/>
</dbReference>
<dbReference type="Gene3D" id="3.40.1390.20">
    <property type="entry name" value="HprK N-terminal domain-like"/>
    <property type="match status" value="1"/>
</dbReference>
<keyword evidence="3" id="KW-1185">Reference proteome</keyword>
<name>A0A4R1Q025_9FIRM</name>
<dbReference type="RefSeq" id="WP_132081297.1">
    <property type="nucleotide sequence ID" value="NZ_DAIMLW010000358.1"/>
</dbReference>
<accession>A0A4R1Q025</accession>
<feature type="domain" description="DRTGG" evidence="1">
    <location>
        <begin position="5"/>
        <end position="102"/>
    </location>
</feature>
<protein>
    <submittedName>
        <fullName evidence="2">DRTGG domain-containing protein</fullName>
    </submittedName>
</protein>
<evidence type="ECO:0000313" key="2">
    <source>
        <dbReference type="EMBL" id="TCL36522.1"/>
    </source>
</evidence>
<dbReference type="SUPFAM" id="SSF75138">
    <property type="entry name" value="HprK N-terminal domain-like"/>
    <property type="match status" value="1"/>
</dbReference>
<dbReference type="OrthoDB" id="9800390at2"/>
<evidence type="ECO:0000313" key="3">
    <source>
        <dbReference type="Proteomes" id="UP000295063"/>
    </source>
</evidence>
<evidence type="ECO:0000259" key="1">
    <source>
        <dbReference type="Pfam" id="PF07085"/>
    </source>
</evidence>
<reference evidence="2 3" key="1">
    <citation type="submission" date="2019-03" db="EMBL/GenBank/DDBJ databases">
        <title>Genomic Encyclopedia of Type Strains, Phase IV (KMG-IV): sequencing the most valuable type-strain genomes for metagenomic binning, comparative biology and taxonomic classification.</title>
        <authorList>
            <person name="Goeker M."/>
        </authorList>
    </citation>
    <scope>NUCLEOTIDE SEQUENCE [LARGE SCALE GENOMIC DNA]</scope>
    <source>
        <strain evidence="2 3">DSM 15969</strain>
    </source>
</reference>
<sequence length="121" mass="13163">MKLIDIQAALEAEVIIGADWLHRDANGACGADLMSDVLAFTKERAVLLTGLTNVQVIRTAEISDLVAIIFVRGKRPGKDVIQMAAEKEIPLMVSEYALYEACGLLYQQGLPGCSRQVARCE</sequence>
<dbReference type="InterPro" id="IPR010766">
    <property type="entry name" value="DRTGG"/>
</dbReference>
<proteinExistence type="predicted"/>
<dbReference type="Proteomes" id="UP000295063">
    <property type="component" value="Unassembled WGS sequence"/>
</dbReference>